<dbReference type="PROSITE" id="PS50005">
    <property type="entry name" value="TPR"/>
    <property type="match status" value="2"/>
</dbReference>
<dbReference type="InterPro" id="IPR001466">
    <property type="entry name" value="Beta-lactam-related"/>
</dbReference>
<protein>
    <submittedName>
        <fullName evidence="4">Serine hydrolase</fullName>
    </submittedName>
</protein>
<reference evidence="4 5" key="1">
    <citation type="submission" date="2019-08" db="EMBL/GenBank/DDBJ databases">
        <title>Complete genome sequence of Terriglobus albidus strain ORNL.</title>
        <authorList>
            <person name="Podar M."/>
        </authorList>
    </citation>
    <scope>NUCLEOTIDE SEQUENCE [LARGE SCALE GENOMIC DNA]</scope>
    <source>
        <strain evidence="4 5">ORNL</strain>
    </source>
</reference>
<keyword evidence="4" id="KW-0378">Hydrolase</keyword>
<dbReference type="SUPFAM" id="SSF48452">
    <property type="entry name" value="TPR-like"/>
    <property type="match status" value="1"/>
</dbReference>
<evidence type="ECO:0000256" key="1">
    <source>
        <dbReference type="PROSITE-ProRule" id="PRU00339"/>
    </source>
</evidence>
<dbReference type="Gene3D" id="1.25.40.10">
    <property type="entry name" value="Tetratricopeptide repeat domain"/>
    <property type="match status" value="1"/>
</dbReference>
<dbReference type="InterPro" id="IPR012338">
    <property type="entry name" value="Beta-lactam/transpept-like"/>
</dbReference>
<evidence type="ECO:0000256" key="2">
    <source>
        <dbReference type="SAM" id="SignalP"/>
    </source>
</evidence>
<dbReference type="InterPro" id="IPR050789">
    <property type="entry name" value="Diverse_Enzym_Activities"/>
</dbReference>
<feature type="chain" id="PRO_5023002679" evidence="2">
    <location>
        <begin position="19"/>
        <end position="480"/>
    </location>
</feature>
<proteinExistence type="predicted"/>
<gene>
    <name evidence="4" type="ORF">FTW19_02970</name>
</gene>
<dbReference type="EMBL" id="CP042806">
    <property type="protein sequence ID" value="QEE27063.1"/>
    <property type="molecule type" value="Genomic_DNA"/>
</dbReference>
<evidence type="ECO:0000259" key="3">
    <source>
        <dbReference type="Pfam" id="PF00144"/>
    </source>
</evidence>
<keyword evidence="5" id="KW-1185">Reference proteome</keyword>
<feature type="domain" description="Beta-lactamase-related" evidence="3">
    <location>
        <begin position="34"/>
        <end position="336"/>
    </location>
</feature>
<dbReference type="AlphaFoldDB" id="A0A5B9E453"/>
<dbReference type="PANTHER" id="PTHR43283">
    <property type="entry name" value="BETA-LACTAMASE-RELATED"/>
    <property type="match status" value="1"/>
</dbReference>
<evidence type="ECO:0000313" key="4">
    <source>
        <dbReference type="EMBL" id="QEE27063.1"/>
    </source>
</evidence>
<dbReference type="RefSeq" id="WP_147646258.1">
    <property type="nucleotide sequence ID" value="NZ_CP042806.1"/>
</dbReference>
<dbReference type="InterPro" id="IPR011990">
    <property type="entry name" value="TPR-like_helical_dom_sf"/>
</dbReference>
<dbReference type="Proteomes" id="UP000321820">
    <property type="component" value="Chromosome"/>
</dbReference>
<dbReference type="Pfam" id="PF00144">
    <property type="entry name" value="Beta-lactamase"/>
    <property type="match status" value="1"/>
</dbReference>
<sequence length="480" mass="53135">MKKLALLILLLSPVFLFPQTNDPAIPQLEQGIPQWMQAAGIPGVSIAVVRHGKTEWLHSFGMADVASGRPVTQQTIFNVGSLSKVVFSYAVLRLVDQGKLDLDTPLTRYLPKPYIDNEPRLEKITARIVLSHRTGFPNWRPDKDGPLVIHFTPGERFSYSGEGMVYLQAAIEAITHKQMEDVMREEVFQYLGMKHSSYIWHEEWAPVVATGYESGGAPYPIFHAKFAGVAGSLITTPQDYALFLEAILGGKGLKPGTLREMETPQIAIDPSCFICTDHAPGRLSDKLFWGLGWAIEKNSSGTYLWHYGDNGVFKAYVSVDLKRRDAVVYFANSRDGLAIAPAITQTALGGEHTSFSWVKYDTYDSPAMRFMQYSLHHSVAETLQVFAASLEDGSITEGSMNAYGYRLLSVKDFDGAITAFQRNIALHPQSSNCYDSLGEAYMDAGNKPLAIANYEKAVQLDAHADNARQMLNKLGQTSSH</sequence>
<dbReference type="KEGG" id="talb:FTW19_02970"/>
<keyword evidence="1" id="KW-0802">TPR repeat</keyword>
<keyword evidence="2" id="KW-0732">Signal</keyword>
<feature type="repeat" description="TPR" evidence="1">
    <location>
        <begin position="431"/>
        <end position="464"/>
    </location>
</feature>
<dbReference type="InterPro" id="IPR019734">
    <property type="entry name" value="TPR_rpt"/>
</dbReference>
<dbReference type="OrthoDB" id="119951at2"/>
<dbReference type="PANTHER" id="PTHR43283:SF18">
    <property type="match status" value="1"/>
</dbReference>
<accession>A0A5B9E453</accession>
<name>A0A5B9E453_9BACT</name>
<dbReference type="GO" id="GO:0016787">
    <property type="term" value="F:hydrolase activity"/>
    <property type="evidence" value="ECO:0007669"/>
    <property type="project" value="UniProtKB-KW"/>
</dbReference>
<dbReference type="Gene3D" id="3.40.710.10">
    <property type="entry name" value="DD-peptidase/beta-lactamase superfamily"/>
    <property type="match status" value="1"/>
</dbReference>
<feature type="signal peptide" evidence="2">
    <location>
        <begin position="1"/>
        <end position="18"/>
    </location>
</feature>
<organism evidence="4 5">
    <name type="scientific">Terriglobus albidus</name>
    <dbReference type="NCBI Taxonomy" id="1592106"/>
    <lineage>
        <taxon>Bacteria</taxon>
        <taxon>Pseudomonadati</taxon>
        <taxon>Acidobacteriota</taxon>
        <taxon>Terriglobia</taxon>
        <taxon>Terriglobales</taxon>
        <taxon>Acidobacteriaceae</taxon>
        <taxon>Terriglobus</taxon>
    </lineage>
</organism>
<dbReference type="SUPFAM" id="SSF56601">
    <property type="entry name" value="beta-lactamase/transpeptidase-like"/>
    <property type="match status" value="1"/>
</dbReference>
<feature type="repeat" description="TPR" evidence="1">
    <location>
        <begin position="397"/>
        <end position="430"/>
    </location>
</feature>
<evidence type="ECO:0000313" key="5">
    <source>
        <dbReference type="Proteomes" id="UP000321820"/>
    </source>
</evidence>